<feature type="region of interest" description="Disordered" evidence="1">
    <location>
        <begin position="303"/>
        <end position="324"/>
    </location>
</feature>
<sequence length="324" mass="34464">MSAFDLERLLAELQRRVHILEVTQPMGYSSVSEGRSRFSGNESLLVQGSGKVEGWWVVTGTQRVTGLLEGSGTLDWTGPWALRGAGQIPGNITGAGTLIWTGPWDLRGNGQIKGTLDVSGAAEFSNTMRIAGTTTLAALLDVVGGRIRAGNMIIDGTSGGSIASSSGITIGGPLVNIAAALTQTISLRAAAIETVNLDVTGSKNFKIPHPTRPDHFLRHGSTESPVSGTEYWGTETLDSAGEAVVELPEYFEALNKPENRGIQITPVGRPFLTGADPIVNGTFKVYGDPGREVSWLVKAERREEHGGEFVVEEPVFGPQREETP</sequence>
<evidence type="ECO:0000313" key="3">
    <source>
        <dbReference type="Proteomes" id="UP000831786"/>
    </source>
</evidence>
<name>A0ABY4FP76_9MICO</name>
<proteinExistence type="predicted"/>
<protein>
    <submittedName>
        <fullName evidence="2">Uncharacterized protein</fullName>
    </submittedName>
</protein>
<dbReference type="Proteomes" id="UP000831786">
    <property type="component" value="Chromosome"/>
</dbReference>
<evidence type="ECO:0000313" key="2">
    <source>
        <dbReference type="EMBL" id="UOQ58091.1"/>
    </source>
</evidence>
<accession>A0ABY4FP76</accession>
<reference evidence="2 3" key="1">
    <citation type="submission" date="2022-04" db="EMBL/GenBank/DDBJ databases">
        <title>Leucobacter sp. isolated from rhizosphere of garlic.</title>
        <authorList>
            <person name="Won M."/>
            <person name="Lee C.-M."/>
            <person name="Woen H.-Y."/>
            <person name="Kwon S.-W."/>
        </authorList>
    </citation>
    <scope>NUCLEOTIDE SEQUENCE [LARGE SCALE GENOMIC DNA]</scope>
    <source>
        <strain evidence="2 3">H21R-40</strain>
    </source>
</reference>
<evidence type="ECO:0000256" key="1">
    <source>
        <dbReference type="SAM" id="MobiDB-lite"/>
    </source>
</evidence>
<organism evidence="2 3">
    <name type="scientific">Leucobacter allii</name>
    <dbReference type="NCBI Taxonomy" id="2932247"/>
    <lineage>
        <taxon>Bacteria</taxon>
        <taxon>Bacillati</taxon>
        <taxon>Actinomycetota</taxon>
        <taxon>Actinomycetes</taxon>
        <taxon>Micrococcales</taxon>
        <taxon>Microbacteriaceae</taxon>
        <taxon>Leucobacter</taxon>
    </lineage>
</organism>
<gene>
    <name evidence="2" type="ORF">MUN78_04395</name>
</gene>
<dbReference type="EMBL" id="CP095045">
    <property type="protein sequence ID" value="UOQ58091.1"/>
    <property type="molecule type" value="Genomic_DNA"/>
</dbReference>
<keyword evidence="3" id="KW-1185">Reference proteome</keyword>
<dbReference type="RefSeq" id="WP_244729058.1">
    <property type="nucleotide sequence ID" value="NZ_CP095045.1"/>
</dbReference>